<protein>
    <submittedName>
        <fullName evidence="1">Uncharacterized protein</fullName>
    </submittedName>
</protein>
<evidence type="ECO:0000313" key="1">
    <source>
        <dbReference type="EMBL" id="CAD8284737.1"/>
    </source>
</evidence>
<sequence length="208" mass="23526">MFFFALSPHVLPPNNCCNRLKGLLRLRCTFPTSQPPLHPYHPCGSVQDFYDCLVDHRDAASCRATDACVWRPDLSLWNDDGESLSCYHIDVPGDAPAFEEWFSETLGSAERDTYDALWGECSTARDYYSANAYAATCLVSYTREACDAANCWWNSTPATSDRCVVDPSIRYGYMLRRGSLIMDQFHQCFSPMLTIRGRSACLGHKIIY</sequence>
<accession>A0A7R9V4Z3</accession>
<organism evidence="1">
    <name type="scientific">Chlamydomonas euryale</name>
    <dbReference type="NCBI Taxonomy" id="1486919"/>
    <lineage>
        <taxon>Eukaryota</taxon>
        <taxon>Viridiplantae</taxon>
        <taxon>Chlorophyta</taxon>
        <taxon>core chlorophytes</taxon>
        <taxon>Chlorophyceae</taxon>
        <taxon>CS clade</taxon>
        <taxon>Chlamydomonadales</taxon>
        <taxon>Chlamydomonadaceae</taxon>
        <taxon>Chlamydomonas</taxon>
    </lineage>
</organism>
<dbReference type="EMBL" id="HBEC01010395">
    <property type="protein sequence ID" value="CAD8284737.1"/>
    <property type="molecule type" value="Transcribed_RNA"/>
</dbReference>
<proteinExistence type="predicted"/>
<reference evidence="1" key="1">
    <citation type="submission" date="2021-01" db="EMBL/GenBank/DDBJ databases">
        <authorList>
            <person name="Corre E."/>
            <person name="Pelletier E."/>
            <person name="Niang G."/>
            <person name="Scheremetjew M."/>
            <person name="Finn R."/>
            <person name="Kale V."/>
            <person name="Holt S."/>
            <person name="Cochrane G."/>
            <person name="Meng A."/>
            <person name="Brown T."/>
            <person name="Cohen L."/>
        </authorList>
    </citation>
    <scope>NUCLEOTIDE SEQUENCE</scope>
    <source>
        <strain evidence="1">CCMP219</strain>
    </source>
</reference>
<gene>
    <name evidence="1" type="ORF">CEUR00632_LOCUS4772</name>
</gene>
<name>A0A7R9V4Z3_9CHLO</name>
<dbReference type="AlphaFoldDB" id="A0A7R9V4Z3"/>